<reference evidence="3" key="1">
    <citation type="submission" date="2022-11" db="UniProtKB">
        <authorList>
            <consortium name="WormBaseParasite"/>
        </authorList>
    </citation>
    <scope>IDENTIFICATION</scope>
</reference>
<accession>A0A914C573</accession>
<keyword evidence="1" id="KW-0812">Transmembrane</keyword>
<feature type="transmembrane region" description="Helical" evidence="1">
    <location>
        <begin position="6"/>
        <end position="26"/>
    </location>
</feature>
<keyword evidence="2" id="KW-1185">Reference proteome</keyword>
<keyword evidence="1" id="KW-0472">Membrane</keyword>
<dbReference type="AlphaFoldDB" id="A0A914C573"/>
<protein>
    <submittedName>
        <fullName evidence="3">Uncharacterized protein</fullName>
    </submittedName>
</protein>
<evidence type="ECO:0000256" key="1">
    <source>
        <dbReference type="SAM" id="Phobius"/>
    </source>
</evidence>
<organism evidence="2 3">
    <name type="scientific">Acrobeloides nanus</name>
    <dbReference type="NCBI Taxonomy" id="290746"/>
    <lineage>
        <taxon>Eukaryota</taxon>
        <taxon>Metazoa</taxon>
        <taxon>Ecdysozoa</taxon>
        <taxon>Nematoda</taxon>
        <taxon>Chromadorea</taxon>
        <taxon>Rhabditida</taxon>
        <taxon>Tylenchina</taxon>
        <taxon>Cephalobomorpha</taxon>
        <taxon>Cephaloboidea</taxon>
        <taxon>Cephalobidae</taxon>
        <taxon>Acrobeloides</taxon>
    </lineage>
</organism>
<dbReference type="WBParaSite" id="ACRNAN_Path_321.g1224.t1">
    <property type="protein sequence ID" value="ACRNAN_Path_321.g1224.t1"/>
    <property type="gene ID" value="ACRNAN_Path_321.g1224"/>
</dbReference>
<sequence>MDEYAAYRMAFVLLMLTLFIGLYIGAKHLRSKYPRRTRQNHYDLLNSQHLDSELILHNISDSEDDFELFDRMNEATSGILVVERNDTK</sequence>
<dbReference type="Proteomes" id="UP000887540">
    <property type="component" value="Unplaced"/>
</dbReference>
<proteinExistence type="predicted"/>
<keyword evidence="1" id="KW-1133">Transmembrane helix</keyword>
<name>A0A914C573_9BILA</name>
<evidence type="ECO:0000313" key="3">
    <source>
        <dbReference type="WBParaSite" id="ACRNAN_Path_321.g1224.t1"/>
    </source>
</evidence>
<evidence type="ECO:0000313" key="2">
    <source>
        <dbReference type="Proteomes" id="UP000887540"/>
    </source>
</evidence>